<comment type="caution">
    <text evidence="2">The sequence shown here is derived from an EMBL/GenBank/DDBJ whole genome shotgun (WGS) entry which is preliminary data.</text>
</comment>
<accession>A0ABX5KJU0</accession>
<dbReference type="EMBL" id="QEOB01000010">
    <property type="protein sequence ID" value="PVX81907.1"/>
    <property type="molecule type" value="Genomic_DNA"/>
</dbReference>
<dbReference type="Proteomes" id="UP000245712">
    <property type="component" value="Unassembled WGS sequence"/>
</dbReference>
<sequence length="65" mass="6627">MPSHPSAGPTGNAPDATRPSNGTTGQPDRPPGQTGLPNPAPDDLPDADAAEPEPHEHLPSRSDDN</sequence>
<feature type="compositionally biased region" description="Basic and acidic residues" evidence="1">
    <location>
        <begin position="52"/>
        <end position="65"/>
    </location>
</feature>
<gene>
    <name evidence="2" type="ORF">C7402_110312</name>
</gene>
<organism evidence="2 3">
    <name type="scientific">Paraburkholderia unamae</name>
    <dbReference type="NCBI Taxonomy" id="219649"/>
    <lineage>
        <taxon>Bacteria</taxon>
        <taxon>Pseudomonadati</taxon>
        <taxon>Pseudomonadota</taxon>
        <taxon>Betaproteobacteria</taxon>
        <taxon>Burkholderiales</taxon>
        <taxon>Burkholderiaceae</taxon>
        <taxon>Paraburkholderia</taxon>
    </lineage>
</organism>
<proteinExistence type="predicted"/>
<reference evidence="2 3" key="1">
    <citation type="submission" date="2018-05" db="EMBL/GenBank/DDBJ databases">
        <title>Genomic Encyclopedia of Type Strains, Phase IV (KMG-V): Genome sequencing to study the core and pangenomes of soil and plant-associated prokaryotes.</title>
        <authorList>
            <person name="Whitman W."/>
        </authorList>
    </citation>
    <scope>NUCLEOTIDE SEQUENCE [LARGE SCALE GENOMIC DNA]</scope>
    <source>
        <strain evidence="2 3">SCZa-39</strain>
    </source>
</reference>
<evidence type="ECO:0000313" key="2">
    <source>
        <dbReference type="EMBL" id="PVX81907.1"/>
    </source>
</evidence>
<evidence type="ECO:0000313" key="3">
    <source>
        <dbReference type="Proteomes" id="UP000245712"/>
    </source>
</evidence>
<keyword evidence="3" id="KW-1185">Reference proteome</keyword>
<evidence type="ECO:0000256" key="1">
    <source>
        <dbReference type="SAM" id="MobiDB-lite"/>
    </source>
</evidence>
<feature type="region of interest" description="Disordered" evidence="1">
    <location>
        <begin position="1"/>
        <end position="65"/>
    </location>
</feature>
<name>A0ABX5KJU0_9BURK</name>
<dbReference type="RefSeq" id="WP_112171831.1">
    <property type="nucleotide sequence ID" value="NZ_CAJZAT010000167.1"/>
</dbReference>
<protein>
    <submittedName>
        <fullName evidence="2">Uncharacterized protein</fullName>
    </submittedName>
</protein>